<name>A0A8H6YMW0_9AGAR</name>
<dbReference type="Pfam" id="PF14833">
    <property type="entry name" value="NAD_binding_11"/>
    <property type="match status" value="1"/>
</dbReference>
<dbReference type="Proteomes" id="UP000620124">
    <property type="component" value="Unassembled WGS sequence"/>
</dbReference>
<evidence type="ECO:0000256" key="6">
    <source>
        <dbReference type="ARBA" id="ARBA00023027"/>
    </source>
</evidence>
<reference evidence="11" key="1">
    <citation type="submission" date="2020-05" db="EMBL/GenBank/DDBJ databases">
        <title>Mycena genomes resolve the evolution of fungal bioluminescence.</title>
        <authorList>
            <person name="Tsai I.J."/>
        </authorList>
    </citation>
    <scope>NUCLEOTIDE SEQUENCE</scope>
    <source>
        <strain evidence="11">CCC161011</strain>
    </source>
</reference>
<gene>
    <name evidence="11" type="ORF">MVEN_00536800</name>
</gene>
<dbReference type="GO" id="GO:0005739">
    <property type="term" value="C:mitochondrion"/>
    <property type="evidence" value="ECO:0007669"/>
    <property type="project" value="TreeGrafter"/>
</dbReference>
<comment type="pathway">
    <text evidence="1">Amino-acid degradation; L-valine degradation.</text>
</comment>
<keyword evidence="12" id="KW-1185">Reference proteome</keyword>
<dbReference type="OrthoDB" id="435038at2759"/>
<organism evidence="11 12">
    <name type="scientific">Mycena venus</name>
    <dbReference type="NCBI Taxonomy" id="2733690"/>
    <lineage>
        <taxon>Eukaryota</taxon>
        <taxon>Fungi</taxon>
        <taxon>Dikarya</taxon>
        <taxon>Basidiomycota</taxon>
        <taxon>Agaricomycotina</taxon>
        <taxon>Agaricomycetes</taxon>
        <taxon>Agaricomycetidae</taxon>
        <taxon>Agaricales</taxon>
        <taxon>Marasmiineae</taxon>
        <taxon>Mycenaceae</taxon>
        <taxon>Mycena</taxon>
    </lineage>
</organism>
<evidence type="ECO:0000256" key="2">
    <source>
        <dbReference type="ARBA" id="ARBA00006013"/>
    </source>
</evidence>
<evidence type="ECO:0000256" key="4">
    <source>
        <dbReference type="ARBA" id="ARBA00022456"/>
    </source>
</evidence>
<accession>A0A8H6YMW0</accession>
<feature type="domain" description="6-phosphogluconate dehydrogenase NADP-binding" evidence="9">
    <location>
        <begin position="9"/>
        <end position="184"/>
    </location>
</feature>
<dbReference type="AlphaFoldDB" id="A0A8H6YMW0"/>
<dbReference type="PANTHER" id="PTHR22981:SF81">
    <property type="entry name" value="DEHYDROGENASE, PUTATIVE-RELATED"/>
    <property type="match status" value="1"/>
</dbReference>
<dbReference type="InterPro" id="IPR008927">
    <property type="entry name" value="6-PGluconate_DH-like_C_sf"/>
</dbReference>
<evidence type="ECO:0000259" key="9">
    <source>
        <dbReference type="Pfam" id="PF03446"/>
    </source>
</evidence>
<dbReference type="GO" id="GO:0050661">
    <property type="term" value="F:NADP binding"/>
    <property type="evidence" value="ECO:0007669"/>
    <property type="project" value="InterPro"/>
</dbReference>
<dbReference type="Pfam" id="PF03446">
    <property type="entry name" value="NAD_binding_2"/>
    <property type="match status" value="1"/>
</dbReference>
<dbReference type="InterPro" id="IPR006115">
    <property type="entry name" value="6PGDH_NADP-bd"/>
</dbReference>
<keyword evidence="4" id="KW-0101">Branched-chain amino acid catabolism</keyword>
<proteinExistence type="inferred from homology"/>
<dbReference type="InterPro" id="IPR015815">
    <property type="entry name" value="HIBADH-related"/>
</dbReference>
<keyword evidence="5" id="KW-0560">Oxidoreductase</keyword>
<dbReference type="Gene3D" id="1.10.1040.10">
    <property type="entry name" value="N-(1-d-carboxylethyl)-l-norvaline Dehydrogenase, domain 2"/>
    <property type="match status" value="1"/>
</dbReference>
<feature type="active site" evidence="8">
    <location>
        <position position="194"/>
    </location>
</feature>
<sequence>MAVDLPKRFGWVGLGAMGWPMATQLLKNSTAELLIFDVDQPVLHRFASEAPDGRVQIATSSKQVADESEDMSKMFTCRQKLDYWRETRPERSSSTGKAWQCSQSVTDQSSSSTIDIETSLAVGEAVRTSDPENPAIFLDCPVSGGTAGAAKGIITFMCGIAADDEMFPLLHAILKNMGRSINPMGGRGLGLAAKLSNNYLSGIIALATSEAMNLGMKLGIDPKVLSDCFNEGSAANWVNSTVNPVPGVCPEAVTSKCYEGGFKVQLMEKDMKLASAAAQNVGARLVLGETAIGAYTSAAADPRYRGKDSRVVYKWLVGGDPGTDNA</sequence>
<dbReference type="PANTHER" id="PTHR22981">
    <property type="entry name" value="3-HYDROXYISOBUTYRATE DEHYDROGENASE-RELATED"/>
    <property type="match status" value="1"/>
</dbReference>
<protein>
    <recommendedName>
        <fullName evidence="3">3-hydroxyisobutyrate dehydrogenase</fullName>
        <ecNumber evidence="3">1.1.1.31</ecNumber>
    </recommendedName>
</protein>
<evidence type="ECO:0000256" key="1">
    <source>
        <dbReference type="ARBA" id="ARBA00005109"/>
    </source>
</evidence>
<dbReference type="InterPro" id="IPR029154">
    <property type="entry name" value="HIBADH-like_NADP-bd"/>
</dbReference>
<comment type="similarity">
    <text evidence="2">Belongs to the HIBADH-related family. 3-hydroxyisobutyrate dehydrogenase subfamily.</text>
</comment>
<dbReference type="EMBL" id="JACAZI010000004">
    <property type="protein sequence ID" value="KAF7361919.1"/>
    <property type="molecule type" value="Genomic_DNA"/>
</dbReference>
<evidence type="ECO:0000256" key="5">
    <source>
        <dbReference type="ARBA" id="ARBA00023002"/>
    </source>
</evidence>
<evidence type="ECO:0000259" key="10">
    <source>
        <dbReference type="Pfam" id="PF14833"/>
    </source>
</evidence>
<dbReference type="PIRSF" id="PIRSF000103">
    <property type="entry name" value="HIBADH"/>
    <property type="match status" value="1"/>
</dbReference>
<comment type="catalytic activity">
    <reaction evidence="7">
        <text>3-hydroxy-2-methylpropanoate + NAD(+) = 2-methyl-3-oxopropanoate + NADH + H(+)</text>
        <dbReference type="Rhea" id="RHEA:17681"/>
        <dbReference type="ChEBI" id="CHEBI:11805"/>
        <dbReference type="ChEBI" id="CHEBI:15378"/>
        <dbReference type="ChEBI" id="CHEBI:57540"/>
        <dbReference type="ChEBI" id="CHEBI:57700"/>
        <dbReference type="ChEBI" id="CHEBI:57945"/>
        <dbReference type="EC" id="1.1.1.31"/>
    </reaction>
</comment>
<dbReference type="SUPFAM" id="SSF48179">
    <property type="entry name" value="6-phosphogluconate dehydrogenase C-terminal domain-like"/>
    <property type="match status" value="1"/>
</dbReference>
<dbReference type="GO" id="GO:0008442">
    <property type="term" value="F:3-hydroxyisobutyrate dehydrogenase activity"/>
    <property type="evidence" value="ECO:0007669"/>
    <property type="project" value="UniProtKB-EC"/>
</dbReference>
<feature type="domain" description="3-hydroxyisobutyrate dehydrogenase-like NAD-binding" evidence="10">
    <location>
        <begin position="188"/>
        <end position="312"/>
    </location>
</feature>
<dbReference type="GO" id="GO:0006574">
    <property type="term" value="P:L-valine catabolic process"/>
    <property type="evidence" value="ECO:0007669"/>
    <property type="project" value="TreeGrafter"/>
</dbReference>
<dbReference type="FunFam" id="1.10.1040.10:FF:000006">
    <property type="entry name" value="3-hydroxyisobutyrate dehydrogenase"/>
    <property type="match status" value="1"/>
</dbReference>
<dbReference type="EC" id="1.1.1.31" evidence="3"/>
<dbReference type="SUPFAM" id="SSF51735">
    <property type="entry name" value="NAD(P)-binding Rossmann-fold domains"/>
    <property type="match status" value="1"/>
</dbReference>
<evidence type="ECO:0000313" key="12">
    <source>
        <dbReference type="Proteomes" id="UP000620124"/>
    </source>
</evidence>
<comment type="caution">
    <text evidence="11">The sequence shown here is derived from an EMBL/GenBank/DDBJ whole genome shotgun (WGS) entry which is preliminary data.</text>
</comment>
<keyword evidence="6" id="KW-0520">NAD</keyword>
<evidence type="ECO:0000256" key="8">
    <source>
        <dbReference type="PIRSR" id="PIRSR000103-1"/>
    </source>
</evidence>
<evidence type="ECO:0000256" key="3">
    <source>
        <dbReference type="ARBA" id="ARBA00012991"/>
    </source>
</evidence>
<dbReference type="InterPro" id="IPR013328">
    <property type="entry name" value="6PGD_dom2"/>
</dbReference>
<evidence type="ECO:0000256" key="7">
    <source>
        <dbReference type="ARBA" id="ARBA00049197"/>
    </source>
</evidence>
<evidence type="ECO:0000313" key="11">
    <source>
        <dbReference type="EMBL" id="KAF7361919.1"/>
    </source>
</evidence>
<dbReference type="GO" id="GO:0051287">
    <property type="term" value="F:NAD binding"/>
    <property type="evidence" value="ECO:0007669"/>
    <property type="project" value="InterPro"/>
</dbReference>
<dbReference type="Gene3D" id="3.40.50.720">
    <property type="entry name" value="NAD(P)-binding Rossmann-like Domain"/>
    <property type="match status" value="1"/>
</dbReference>
<dbReference type="InterPro" id="IPR036291">
    <property type="entry name" value="NAD(P)-bd_dom_sf"/>
</dbReference>